<evidence type="ECO:0000256" key="1">
    <source>
        <dbReference type="ARBA" id="ARBA00004606"/>
    </source>
</evidence>
<keyword evidence="4" id="KW-0472">Membrane</keyword>
<dbReference type="InterPro" id="IPR003406">
    <property type="entry name" value="Glyco_trans_14"/>
</dbReference>
<dbReference type="AlphaFoldDB" id="A0A445JXP2"/>
<evidence type="ECO:0000313" key="7">
    <source>
        <dbReference type="EMBL" id="RZC03251.1"/>
    </source>
</evidence>
<dbReference type="GO" id="GO:0016757">
    <property type="term" value="F:glycosyltransferase activity"/>
    <property type="evidence" value="ECO:0007669"/>
    <property type="project" value="UniProtKB-KW"/>
</dbReference>
<feature type="domain" description="DUF7745" evidence="6">
    <location>
        <begin position="261"/>
        <end position="319"/>
    </location>
</feature>
<sequence>MFSFFFCHVLVFASGLLIGISLITLSFKNLSLNFQFHQLFLPSLSPHSDPILISALNNQTKVTIHSILRPTKAAMHDMTEEELLWRASMVPMIKELPYNHTPKVAFMFLTKGFVLLAPLWERFFKGNEAFYSIYVHSLPSFNDTVSQTSVFHGRRIRKIFNRSSTFFVRSSSFFGLQPVSDLLDYSEPSSRVFLFENILLLVVPTAAVCSSKRMIPLETIKRDMTTLGIITKGPLALSHVDQTGKRFYQVKIKGLDITSIKELGRLMGPLQMQVFRKAYGKILDLTIAEISTEASASLTQYYDQPLRCFTFGDFQLVPSWGKETISFLQVSSLLEQNCNCGQGFGKRIGPRKVNSKRHSGPTTEVLRRQGEGYGKSRGVGSVYGCISIANLWGCPLPKRGWFGGPSRN</sequence>
<keyword evidence="3" id="KW-0808">Transferase</keyword>
<organism evidence="7 8">
    <name type="scientific">Glycine soja</name>
    <name type="common">Wild soybean</name>
    <dbReference type="NCBI Taxonomy" id="3848"/>
    <lineage>
        <taxon>Eukaryota</taxon>
        <taxon>Viridiplantae</taxon>
        <taxon>Streptophyta</taxon>
        <taxon>Embryophyta</taxon>
        <taxon>Tracheophyta</taxon>
        <taxon>Spermatophyta</taxon>
        <taxon>Magnoliopsida</taxon>
        <taxon>eudicotyledons</taxon>
        <taxon>Gunneridae</taxon>
        <taxon>Pentapetalae</taxon>
        <taxon>rosids</taxon>
        <taxon>fabids</taxon>
        <taxon>Fabales</taxon>
        <taxon>Fabaceae</taxon>
        <taxon>Papilionoideae</taxon>
        <taxon>50 kb inversion clade</taxon>
        <taxon>NPAAA clade</taxon>
        <taxon>indigoferoid/millettioid clade</taxon>
        <taxon>Phaseoleae</taxon>
        <taxon>Glycine</taxon>
        <taxon>Glycine subgen. Soja</taxon>
    </lineage>
</organism>
<evidence type="ECO:0000259" key="6">
    <source>
        <dbReference type="Pfam" id="PF24924"/>
    </source>
</evidence>
<proteinExistence type="predicted"/>
<dbReference type="EMBL" id="QZWG01000007">
    <property type="protein sequence ID" value="RZC03251.1"/>
    <property type="molecule type" value="Genomic_DNA"/>
</dbReference>
<keyword evidence="2" id="KW-0328">Glycosyltransferase</keyword>
<comment type="caution">
    <text evidence="7">The sequence shown here is derived from an EMBL/GenBank/DDBJ whole genome shotgun (WGS) entry which is preliminary data.</text>
</comment>
<reference evidence="7 8" key="1">
    <citation type="submission" date="2018-09" db="EMBL/GenBank/DDBJ databases">
        <title>A high-quality reference genome of wild soybean provides a powerful tool to mine soybean genomes.</title>
        <authorList>
            <person name="Xie M."/>
            <person name="Chung C.Y.L."/>
            <person name="Li M.-W."/>
            <person name="Wong F.-L."/>
            <person name="Chan T.-F."/>
            <person name="Lam H.-M."/>
        </authorList>
    </citation>
    <scope>NUCLEOTIDE SEQUENCE [LARGE SCALE GENOMIC DNA]</scope>
    <source>
        <strain evidence="8">cv. W05</strain>
        <tissue evidence="7">Hypocotyl of etiolated seedlings</tissue>
    </source>
</reference>
<dbReference type="InterPro" id="IPR044174">
    <property type="entry name" value="BC10-like"/>
</dbReference>
<keyword evidence="5" id="KW-0325">Glycoprotein</keyword>
<gene>
    <name evidence="7" type="ORF">D0Y65_018079</name>
</gene>
<dbReference type="InterPro" id="IPR056647">
    <property type="entry name" value="DUF7745"/>
</dbReference>
<evidence type="ECO:0000256" key="3">
    <source>
        <dbReference type="ARBA" id="ARBA00022679"/>
    </source>
</evidence>
<dbReference type="Pfam" id="PF02485">
    <property type="entry name" value="Branch"/>
    <property type="match status" value="1"/>
</dbReference>
<protein>
    <recommendedName>
        <fullName evidence="6">DUF7745 domain-containing protein</fullName>
    </recommendedName>
</protein>
<dbReference type="GO" id="GO:0016020">
    <property type="term" value="C:membrane"/>
    <property type="evidence" value="ECO:0007669"/>
    <property type="project" value="UniProtKB-SubCell"/>
</dbReference>
<dbReference type="PANTHER" id="PTHR31042">
    <property type="entry name" value="CORE-2/I-BRANCHING BETA-1,6-N-ACETYLGLUCOSAMINYLTRANSFERASE FAMILY PROTEIN-RELATED"/>
    <property type="match status" value="1"/>
</dbReference>
<evidence type="ECO:0000313" key="8">
    <source>
        <dbReference type="Proteomes" id="UP000289340"/>
    </source>
</evidence>
<dbReference type="Pfam" id="PF24924">
    <property type="entry name" value="DUF7745"/>
    <property type="match status" value="1"/>
</dbReference>
<evidence type="ECO:0000256" key="2">
    <source>
        <dbReference type="ARBA" id="ARBA00022676"/>
    </source>
</evidence>
<comment type="subcellular location">
    <subcellularLocation>
        <location evidence="1">Membrane</location>
        <topology evidence="1">Single-pass type II membrane protein</topology>
    </subcellularLocation>
</comment>
<name>A0A445JXP2_GLYSO</name>
<dbReference type="Proteomes" id="UP000289340">
    <property type="component" value="Chromosome 7"/>
</dbReference>
<evidence type="ECO:0000256" key="4">
    <source>
        <dbReference type="ARBA" id="ARBA00023136"/>
    </source>
</evidence>
<keyword evidence="8" id="KW-1185">Reference proteome</keyword>
<dbReference type="PANTHER" id="PTHR31042:SF131">
    <property type="entry name" value="CORE-2_I-BRANCHING BETA-1,6-N-ACETYLGLUCOSAMINYLTRANSFERASE FAMILY PROTEIN"/>
    <property type="match status" value="1"/>
</dbReference>
<evidence type="ECO:0000256" key="5">
    <source>
        <dbReference type="ARBA" id="ARBA00023180"/>
    </source>
</evidence>
<accession>A0A445JXP2</accession>